<dbReference type="GeneID" id="25379167"/>
<evidence type="ECO:0000313" key="3">
    <source>
        <dbReference type="EMBL" id="CDJ28848.1"/>
    </source>
</evidence>
<keyword evidence="2" id="KW-1133">Transmembrane helix</keyword>
<dbReference type="RefSeq" id="XP_013351422.1">
    <property type="nucleotide sequence ID" value="XM_013495968.1"/>
</dbReference>
<name>U6JZC5_9EIME</name>
<gene>
    <name evidence="3" type="ORF">EMH_0044530</name>
</gene>
<keyword evidence="2" id="KW-0472">Membrane</keyword>
<evidence type="ECO:0000256" key="1">
    <source>
        <dbReference type="SAM" id="MobiDB-lite"/>
    </source>
</evidence>
<proteinExistence type="predicted"/>
<evidence type="ECO:0000313" key="4">
    <source>
        <dbReference type="Proteomes" id="UP000030744"/>
    </source>
</evidence>
<keyword evidence="4" id="KW-1185">Reference proteome</keyword>
<reference evidence="3" key="2">
    <citation type="submission" date="2013-10" db="EMBL/GenBank/DDBJ databases">
        <authorList>
            <person name="Aslett M."/>
        </authorList>
    </citation>
    <scope>NUCLEOTIDE SEQUENCE [LARGE SCALE GENOMIC DNA]</scope>
    <source>
        <strain evidence="3">Houghton</strain>
    </source>
</reference>
<feature type="compositionally biased region" description="Basic residues" evidence="1">
    <location>
        <begin position="41"/>
        <end position="53"/>
    </location>
</feature>
<dbReference type="VEuPathDB" id="ToxoDB:EMH_0044530"/>
<dbReference type="AlphaFoldDB" id="U6JZC5"/>
<dbReference type="OrthoDB" id="347378at2759"/>
<protein>
    <submittedName>
        <fullName evidence="3">Uncharacterized protein</fullName>
    </submittedName>
</protein>
<evidence type="ECO:0000256" key="2">
    <source>
        <dbReference type="SAM" id="Phobius"/>
    </source>
</evidence>
<sequence>MTQTHHPVEADQQRQSFISASRLANTAFQAVGPVSPAHSRQLGRGRGHNILRRRGPHRGKFLAGAVASIVSLVTVLALLALCRSSQRRFDSRAAARRRLSDTDDESERSNILEQCLDLEEELGRRPTAPEHADDAREAKDRLAAMLYESSAAFEGRRVHASRGLRGEVKFPPYKVPRLSEQWASPQYPQFPVGAFWPHSTEGAMGSAADTLDAGAWDPVYSELVFGGYGEQQHLSQLDEVPGLQQEASGFTTRPPGAAAGLIPSSSVGGAHRREAALTPEGWLDEPLANMYPQAPQQLAVGTGWRNRMRETVSTATIDAGYVGTSSEGAGRIGARVAGTAAGKGRAVPSVRGKAVQPHKHRTQTVAVNLDAVKGSASAPAVRATSRGGTGQAEAPDLRQHPFFRLPVVNPKDIHRTFRKEYALSMYYGRSTPMESYMTMRNLFAKASLTAEDVELLMTEAELLANYAADRLGRECRRCTANYLVLKLSSLFMAFDYLVCTIEILGSKMNTGTWWKEFTQKFRTEYLLPESARTQRGNTLHKLVNRLSSALAIYRQQRRPAVEEVVDLKRIILTNPYKGSQFANPLWQLWILDDADFFGSNDDLKSSSDGSCGYLTMRTSLALTTI</sequence>
<keyword evidence="2" id="KW-0812">Transmembrane</keyword>
<feature type="transmembrane region" description="Helical" evidence="2">
    <location>
        <begin position="61"/>
        <end position="81"/>
    </location>
</feature>
<feature type="region of interest" description="Disordered" evidence="1">
    <location>
        <begin position="34"/>
        <end position="53"/>
    </location>
</feature>
<organism evidence="3 4">
    <name type="scientific">Eimeria mitis</name>
    <dbReference type="NCBI Taxonomy" id="44415"/>
    <lineage>
        <taxon>Eukaryota</taxon>
        <taxon>Sar</taxon>
        <taxon>Alveolata</taxon>
        <taxon>Apicomplexa</taxon>
        <taxon>Conoidasida</taxon>
        <taxon>Coccidia</taxon>
        <taxon>Eucoccidiorida</taxon>
        <taxon>Eimeriorina</taxon>
        <taxon>Eimeriidae</taxon>
        <taxon>Eimeria</taxon>
    </lineage>
</organism>
<reference evidence="3" key="1">
    <citation type="submission" date="2013-10" db="EMBL/GenBank/DDBJ databases">
        <title>Genomic analysis of the causative agents of coccidiosis in chickens.</title>
        <authorList>
            <person name="Reid A.J."/>
            <person name="Blake D."/>
            <person name="Billington K."/>
            <person name="Browne H."/>
            <person name="Dunn M."/>
            <person name="Hung S."/>
            <person name="Kawahara F."/>
            <person name="Miranda-Saavedra D."/>
            <person name="Mourier T."/>
            <person name="Nagra H."/>
            <person name="Otto T.D."/>
            <person name="Rawlings N."/>
            <person name="Sanchez A."/>
            <person name="Sanders M."/>
            <person name="Subramaniam C."/>
            <person name="Tay Y."/>
            <person name="Dear P."/>
            <person name="Doerig C."/>
            <person name="Gruber A."/>
            <person name="Parkinson J."/>
            <person name="Shirley M."/>
            <person name="Wan K.L."/>
            <person name="Berriman M."/>
            <person name="Tomley F."/>
            <person name="Pain A."/>
        </authorList>
    </citation>
    <scope>NUCLEOTIDE SEQUENCE [LARGE SCALE GENOMIC DNA]</scope>
    <source>
        <strain evidence="3">Houghton</strain>
    </source>
</reference>
<dbReference type="EMBL" id="HG681591">
    <property type="protein sequence ID" value="CDJ28848.1"/>
    <property type="molecule type" value="Genomic_DNA"/>
</dbReference>
<dbReference type="Proteomes" id="UP000030744">
    <property type="component" value="Unassembled WGS sequence"/>
</dbReference>
<accession>U6JZC5</accession>